<protein>
    <submittedName>
        <fullName evidence="3">3'-5' exonuclease</fullName>
    </submittedName>
</protein>
<dbReference type="InterPro" id="IPR013520">
    <property type="entry name" value="Ribonucl_H"/>
</dbReference>
<organism evidence="3 4">
    <name type="scientific">Flaviflexus salsibiostraticola</name>
    <dbReference type="NCBI Taxonomy" id="1282737"/>
    <lineage>
        <taxon>Bacteria</taxon>
        <taxon>Bacillati</taxon>
        <taxon>Actinomycetota</taxon>
        <taxon>Actinomycetes</taxon>
        <taxon>Actinomycetales</taxon>
        <taxon>Actinomycetaceae</taxon>
        <taxon>Flaviflexus</taxon>
    </lineage>
</organism>
<reference evidence="3 4" key="1">
    <citation type="submission" date="2018-12" db="EMBL/GenBank/DDBJ databases">
        <title>Complete genome sequence of Flaviflexus salsibiostraticola KCTC 33148.</title>
        <authorList>
            <person name="Bae J.-W."/>
        </authorList>
    </citation>
    <scope>NUCLEOTIDE SEQUENCE [LARGE SCALE GENOMIC DNA]</scope>
    <source>
        <strain evidence="3 4">KCTC 33148</strain>
    </source>
</reference>
<gene>
    <name evidence="3" type="ORF">EJO69_01330</name>
</gene>
<dbReference type="RefSeq" id="WP_126038203.1">
    <property type="nucleotide sequence ID" value="NZ_CP034438.1"/>
</dbReference>
<feature type="domain" description="Exonuclease" evidence="2">
    <location>
        <begin position="2"/>
        <end position="168"/>
    </location>
</feature>
<evidence type="ECO:0000256" key="1">
    <source>
        <dbReference type="ARBA" id="ARBA00022839"/>
    </source>
</evidence>
<dbReference type="Gene3D" id="3.30.420.10">
    <property type="entry name" value="Ribonuclease H-like superfamily/Ribonuclease H"/>
    <property type="match status" value="1"/>
</dbReference>
<dbReference type="KEGG" id="fsl:EJO69_01330"/>
<dbReference type="InterPro" id="IPR006054">
    <property type="entry name" value="DnaQ"/>
</dbReference>
<dbReference type="SUPFAM" id="SSF53098">
    <property type="entry name" value="Ribonuclease H-like"/>
    <property type="match status" value="1"/>
</dbReference>
<dbReference type="EMBL" id="CP034438">
    <property type="protein sequence ID" value="AZN29090.1"/>
    <property type="molecule type" value="Genomic_DNA"/>
</dbReference>
<sequence>MEYAVIDVETTGLAAWSDRIIDIGIVILDSTGSTIDHWSTLINPSRPVGSTLIHGITDSDVADAPTFSEALPLIIEHLSGRIIVGHNVAFDLEFLNAEFKRSLYSVAIPRDAAVCTMDQSRIYLPEGRHSLGACLTRAGINLPLNHRGLDDALCSAALLNSYLAAEADGRRWADTAHDRNGRSVLPAEWERAAGAARSIMWLEVADLGRL</sequence>
<keyword evidence="1 3" id="KW-0540">Nuclease</keyword>
<evidence type="ECO:0000259" key="2">
    <source>
        <dbReference type="SMART" id="SM00479"/>
    </source>
</evidence>
<dbReference type="GO" id="GO:0008408">
    <property type="term" value="F:3'-5' exonuclease activity"/>
    <property type="evidence" value="ECO:0007669"/>
    <property type="project" value="TreeGrafter"/>
</dbReference>
<dbReference type="PANTHER" id="PTHR30231:SF41">
    <property type="entry name" value="DNA POLYMERASE III SUBUNIT EPSILON"/>
    <property type="match status" value="1"/>
</dbReference>
<evidence type="ECO:0000313" key="3">
    <source>
        <dbReference type="EMBL" id="AZN29090.1"/>
    </source>
</evidence>
<dbReference type="OrthoDB" id="190275at2"/>
<dbReference type="GO" id="GO:0045004">
    <property type="term" value="P:DNA replication proofreading"/>
    <property type="evidence" value="ECO:0007669"/>
    <property type="project" value="TreeGrafter"/>
</dbReference>
<dbReference type="InterPro" id="IPR036397">
    <property type="entry name" value="RNaseH_sf"/>
</dbReference>
<dbReference type="Proteomes" id="UP000270021">
    <property type="component" value="Chromosome"/>
</dbReference>
<proteinExistence type="predicted"/>
<dbReference type="GO" id="GO:0005829">
    <property type="term" value="C:cytosol"/>
    <property type="evidence" value="ECO:0007669"/>
    <property type="project" value="TreeGrafter"/>
</dbReference>
<dbReference type="AlphaFoldDB" id="A0A3Q8WSK2"/>
<dbReference type="CDD" id="cd06127">
    <property type="entry name" value="DEDDh"/>
    <property type="match status" value="1"/>
</dbReference>
<dbReference type="InterPro" id="IPR012337">
    <property type="entry name" value="RNaseH-like_sf"/>
</dbReference>
<keyword evidence="4" id="KW-1185">Reference proteome</keyword>
<keyword evidence="1 3" id="KW-0378">Hydrolase</keyword>
<dbReference type="SMART" id="SM00479">
    <property type="entry name" value="EXOIII"/>
    <property type="match status" value="1"/>
</dbReference>
<dbReference type="GO" id="GO:0003887">
    <property type="term" value="F:DNA-directed DNA polymerase activity"/>
    <property type="evidence" value="ECO:0007669"/>
    <property type="project" value="InterPro"/>
</dbReference>
<dbReference type="PANTHER" id="PTHR30231">
    <property type="entry name" value="DNA POLYMERASE III SUBUNIT EPSILON"/>
    <property type="match status" value="1"/>
</dbReference>
<dbReference type="Pfam" id="PF00929">
    <property type="entry name" value="RNase_T"/>
    <property type="match status" value="1"/>
</dbReference>
<accession>A0A3Q8WSK2</accession>
<dbReference type="GO" id="GO:0003677">
    <property type="term" value="F:DNA binding"/>
    <property type="evidence" value="ECO:0007669"/>
    <property type="project" value="InterPro"/>
</dbReference>
<dbReference type="NCBIfam" id="TIGR00573">
    <property type="entry name" value="dnaq"/>
    <property type="match status" value="1"/>
</dbReference>
<evidence type="ECO:0000313" key="4">
    <source>
        <dbReference type="Proteomes" id="UP000270021"/>
    </source>
</evidence>
<name>A0A3Q8WSK2_9ACTO</name>
<dbReference type="FunFam" id="3.30.420.10:FF:000045">
    <property type="entry name" value="3'-5' exonuclease DinG"/>
    <property type="match status" value="1"/>
</dbReference>
<keyword evidence="1 3" id="KW-0269">Exonuclease</keyword>